<evidence type="ECO:0000313" key="2">
    <source>
        <dbReference type="Proteomes" id="UP000595253"/>
    </source>
</evidence>
<accession>A0AAD1JWM4</accession>
<sequence>MFKFCYMQDFFVKELKLFTRNLNRDTISGKSTLNKKVVIYRWKSAQKIKIKKESTTGF</sequence>
<dbReference type="EMBL" id="AP024222">
    <property type="protein sequence ID" value="BCO04852.1"/>
    <property type="molecule type" value="Genomic_DNA"/>
</dbReference>
<dbReference type="Proteomes" id="UP000595253">
    <property type="component" value="Chromosome"/>
</dbReference>
<proteinExistence type="predicted"/>
<organism evidence="1 2">
    <name type="scientific">Lactococcus lactis subsp. cremoris</name>
    <name type="common">Streptococcus cremoris</name>
    <dbReference type="NCBI Taxonomy" id="1359"/>
    <lineage>
        <taxon>Bacteria</taxon>
        <taxon>Bacillati</taxon>
        <taxon>Bacillota</taxon>
        <taxon>Bacilli</taxon>
        <taxon>Lactobacillales</taxon>
        <taxon>Streptococcaceae</taxon>
        <taxon>Lactococcus</taxon>
    </lineage>
</organism>
<evidence type="ECO:0000313" key="1">
    <source>
        <dbReference type="EMBL" id="BCO04852.1"/>
    </source>
</evidence>
<protein>
    <submittedName>
        <fullName evidence="1">Uncharacterized protein</fullName>
    </submittedName>
</protein>
<reference evidence="1 2" key="1">
    <citation type="submission" date="2020-12" db="EMBL/GenBank/DDBJ databases">
        <title>Complete genome sequence of lactococcus lactis subsp. cremoris strain EPSC and strain G3-2.</title>
        <authorList>
            <person name="Kita K."/>
            <person name="Ishikawa S."/>
        </authorList>
    </citation>
    <scope>NUCLEOTIDE SEQUENCE [LARGE SCALE GENOMIC DNA]</scope>
    <source>
        <strain evidence="1 2">EPSC</strain>
    </source>
</reference>
<name>A0AAD1JWM4_LACLC</name>
<gene>
    <name evidence="1" type="ORF">LLC_00920</name>
</gene>
<dbReference type="AlphaFoldDB" id="A0AAD1JWM4"/>